<feature type="transmembrane region" description="Helical" evidence="7">
    <location>
        <begin position="201"/>
        <end position="220"/>
    </location>
</feature>
<dbReference type="InterPro" id="IPR050545">
    <property type="entry name" value="Mycobact_MmpL"/>
</dbReference>
<reference evidence="9 10" key="1">
    <citation type="submission" date="2021-04" db="EMBL/GenBank/DDBJ databases">
        <title>Nocardia tengchongensis.</title>
        <authorList>
            <person name="Zhuang k."/>
            <person name="Ran Y."/>
            <person name="Li W."/>
        </authorList>
    </citation>
    <scope>NUCLEOTIDE SEQUENCE [LARGE SCALE GENOMIC DNA]</scope>
    <source>
        <strain evidence="9 10">CFH S0057</strain>
    </source>
</reference>
<dbReference type="SUPFAM" id="SSF82866">
    <property type="entry name" value="Multidrug efflux transporter AcrB transmembrane domain"/>
    <property type="match status" value="1"/>
</dbReference>
<evidence type="ECO:0000313" key="9">
    <source>
        <dbReference type="EMBL" id="QVI24002.1"/>
    </source>
</evidence>
<dbReference type="Proteomes" id="UP000683310">
    <property type="component" value="Chromosome"/>
</dbReference>
<evidence type="ECO:0000256" key="1">
    <source>
        <dbReference type="ARBA" id="ARBA00004651"/>
    </source>
</evidence>
<evidence type="ECO:0000256" key="3">
    <source>
        <dbReference type="ARBA" id="ARBA00022475"/>
    </source>
</evidence>
<evidence type="ECO:0000256" key="7">
    <source>
        <dbReference type="SAM" id="Phobius"/>
    </source>
</evidence>
<feature type="transmembrane region" description="Helical" evidence="7">
    <location>
        <begin position="246"/>
        <end position="267"/>
    </location>
</feature>
<keyword evidence="5 7" id="KW-1133">Transmembrane helix</keyword>
<organism evidence="9 10">
    <name type="scientific">Nocardia tengchongensis</name>
    <dbReference type="NCBI Taxonomy" id="2055889"/>
    <lineage>
        <taxon>Bacteria</taxon>
        <taxon>Bacillati</taxon>
        <taxon>Actinomycetota</taxon>
        <taxon>Actinomycetes</taxon>
        <taxon>Mycobacteriales</taxon>
        <taxon>Nocardiaceae</taxon>
        <taxon>Nocardia</taxon>
    </lineage>
</organism>
<evidence type="ECO:0000256" key="4">
    <source>
        <dbReference type="ARBA" id="ARBA00022692"/>
    </source>
</evidence>
<keyword evidence="4 7" id="KW-0812">Transmembrane</keyword>
<name>A0ABX8CVU9_9NOCA</name>
<proteinExistence type="inferred from homology"/>
<accession>A0ABX8CVU9</accession>
<dbReference type="EMBL" id="CP074371">
    <property type="protein sequence ID" value="QVI24002.1"/>
    <property type="molecule type" value="Genomic_DNA"/>
</dbReference>
<feature type="transmembrane region" description="Helical" evidence="7">
    <location>
        <begin position="273"/>
        <end position="299"/>
    </location>
</feature>
<gene>
    <name evidence="9" type="ORF">KHQ06_15140</name>
</gene>
<dbReference type="PANTHER" id="PTHR33406">
    <property type="entry name" value="MEMBRANE PROTEIN MJ1562-RELATED"/>
    <property type="match status" value="1"/>
</dbReference>
<keyword evidence="6 7" id="KW-0472">Membrane</keyword>
<dbReference type="InterPro" id="IPR004869">
    <property type="entry name" value="MMPL_dom"/>
</dbReference>
<evidence type="ECO:0000259" key="8">
    <source>
        <dbReference type="Pfam" id="PF03176"/>
    </source>
</evidence>
<feature type="transmembrane region" description="Helical" evidence="7">
    <location>
        <begin position="165"/>
        <end position="186"/>
    </location>
</feature>
<dbReference type="PANTHER" id="PTHR33406:SF6">
    <property type="entry name" value="MEMBRANE PROTEIN YDGH-RELATED"/>
    <property type="match status" value="1"/>
</dbReference>
<feature type="transmembrane region" description="Helical" evidence="7">
    <location>
        <begin position="141"/>
        <end position="158"/>
    </location>
</feature>
<evidence type="ECO:0000256" key="5">
    <source>
        <dbReference type="ARBA" id="ARBA00022989"/>
    </source>
</evidence>
<sequence length="327" mass="34149">MTAAILAFLALGLFGLHASGLRAQDTFRTRPDAVVGEQLLLEHFPGGSGDPTQIIGPASEADRLRELAAGVPGVVTVSMPVQVDGLVYLEATTADTTGSDAAFATVKHLRSAVHAVPGAMVGGSSAVALDTQASARHDRNLVVPLVLSVVLVVMAILLRALVAPALVLATVVLSLAAALGVSAVVFDRVLGFAGADPSFPLWAFVFLVSLGIDYSIFLMARIREETANHDTAAATVIAMRTTSGTITAAGVVLAGTFAALLTLPLVFAAEIGFAVAFGVLLDTFVVRTVLMPALAIDLGDRLWWPRRTRERYPKLLDSQYDSAIDHG</sequence>
<evidence type="ECO:0000256" key="6">
    <source>
        <dbReference type="ARBA" id="ARBA00023136"/>
    </source>
</evidence>
<evidence type="ECO:0000256" key="2">
    <source>
        <dbReference type="ARBA" id="ARBA00010157"/>
    </source>
</evidence>
<evidence type="ECO:0000313" key="10">
    <source>
        <dbReference type="Proteomes" id="UP000683310"/>
    </source>
</evidence>
<comment type="subcellular location">
    <subcellularLocation>
        <location evidence="1">Cell membrane</location>
        <topology evidence="1">Multi-pass membrane protein</topology>
    </subcellularLocation>
</comment>
<keyword evidence="10" id="KW-1185">Reference proteome</keyword>
<comment type="similarity">
    <text evidence="2">Belongs to the resistance-nodulation-cell division (RND) (TC 2.A.6) family. MmpL subfamily.</text>
</comment>
<keyword evidence="3" id="KW-1003">Cell membrane</keyword>
<dbReference type="Pfam" id="PF03176">
    <property type="entry name" value="MMPL"/>
    <property type="match status" value="1"/>
</dbReference>
<feature type="domain" description="Membrane transport protein MMPL" evidence="8">
    <location>
        <begin position="87"/>
        <end position="309"/>
    </location>
</feature>
<dbReference type="Gene3D" id="1.20.1640.10">
    <property type="entry name" value="Multidrug efflux transporter AcrB transmembrane domain"/>
    <property type="match status" value="1"/>
</dbReference>
<protein>
    <submittedName>
        <fullName evidence="9">MMPL family transporter</fullName>
    </submittedName>
</protein>